<name>A0AAE4S9U5_9EURY</name>
<organism evidence="1 2">
    <name type="scientific">Methanorbis furvi</name>
    <dbReference type="NCBI Taxonomy" id="3028299"/>
    <lineage>
        <taxon>Archaea</taxon>
        <taxon>Methanobacteriati</taxon>
        <taxon>Methanobacteriota</taxon>
        <taxon>Stenosarchaea group</taxon>
        <taxon>Methanomicrobia</taxon>
        <taxon>Methanomicrobiales</taxon>
        <taxon>Methanocorpusculaceae</taxon>
        <taxon>Methanorbis</taxon>
    </lineage>
</organism>
<proteinExistence type="predicted"/>
<dbReference type="RefSeq" id="WP_338093369.1">
    <property type="nucleotide sequence ID" value="NZ_JAWDKA010000001.1"/>
</dbReference>
<dbReference type="EMBL" id="JAWDKA010000001">
    <property type="protein sequence ID" value="MDV0440973.1"/>
    <property type="molecule type" value="Genomic_DNA"/>
</dbReference>
<evidence type="ECO:0000313" key="1">
    <source>
        <dbReference type="EMBL" id="MDV0440973.1"/>
    </source>
</evidence>
<keyword evidence="2" id="KW-1185">Reference proteome</keyword>
<comment type="caution">
    <text evidence="1">The sequence shown here is derived from an EMBL/GenBank/DDBJ whole genome shotgun (WGS) entry which is preliminary data.</text>
</comment>
<evidence type="ECO:0000313" key="2">
    <source>
        <dbReference type="Proteomes" id="UP001273136"/>
    </source>
</evidence>
<sequence>MAYKEVTASLTLPADKKPVTVLVFNTASLVSATITVHGKAGKVVRGCEGVFTLQPEQQLIYSSAEFLGFSTGQDVEIRLCAADTVAVPVSVLYCYDDAKTGV</sequence>
<protein>
    <submittedName>
        <fullName evidence="1">Uncharacterized protein</fullName>
    </submittedName>
</protein>
<gene>
    <name evidence="1" type="ORF">McpAg1_01520</name>
</gene>
<dbReference type="Proteomes" id="UP001273136">
    <property type="component" value="Unassembled WGS sequence"/>
</dbReference>
<accession>A0AAE4S9U5</accession>
<reference evidence="1" key="1">
    <citation type="submission" date="2023-06" db="EMBL/GenBank/DDBJ databases">
        <title>Genome sequence of Methancorpusculaceae sp. Ag1.</title>
        <authorList>
            <person name="Protasov E."/>
            <person name="Platt K."/>
            <person name="Poehlein A."/>
            <person name="Daniel R."/>
            <person name="Brune A."/>
        </authorList>
    </citation>
    <scope>NUCLEOTIDE SEQUENCE</scope>
    <source>
        <strain evidence="1">Ag1</strain>
    </source>
</reference>
<dbReference type="AlphaFoldDB" id="A0AAE4S9U5"/>